<protein>
    <submittedName>
        <fullName evidence="2">Uncharacterized protein</fullName>
    </submittedName>
</protein>
<proteinExistence type="predicted"/>
<reference evidence="2 3" key="1">
    <citation type="submission" date="2023-03" db="EMBL/GenBank/DDBJ databases">
        <title>Genome insight into feeding habits of ladybird beetles.</title>
        <authorList>
            <person name="Li H.-S."/>
            <person name="Huang Y.-H."/>
            <person name="Pang H."/>
        </authorList>
    </citation>
    <scope>NUCLEOTIDE SEQUENCE [LARGE SCALE GENOMIC DNA]</scope>
    <source>
        <strain evidence="2">SYSU_2023b</strain>
        <tissue evidence="2">Whole body</tissue>
    </source>
</reference>
<dbReference type="Proteomes" id="UP001431783">
    <property type="component" value="Unassembled WGS sequence"/>
</dbReference>
<evidence type="ECO:0000256" key="1">
    <source>
        <dbReference type="SAM" id="MobiDB-lite"/>
    </source>
</evidence>
<keyword evidence="3" id="KW-1185">Reference proteome</keyword>
<dbReference type="EMBL" id="JARQZJ010000130">
    <property type="protein sequence ID" value="KAK9891760.1"/>
    <property type="molecule type" value="Genomic_DNA"/>
</dbReference>
<sequence>MDSLAWDKYTYTQCPSTMKKDRRKITKQSKKVEQKKMTVKRQVLESSDSETGPEDKPKYDGNSDSTWIKEPDLIDNWYCFICGEKKLWT</sequence>
<dbReference type="AlphaFoldDB" id="A0AAW1VAQ5"/>
<gene>
    <name evidence="2" type="ORF">WA026_016558</name>
</gene>
<evidence type="ECO:0000313" key="2">
    <source>
        <dbReference type="EMBL" id="KAK9891760.1"/>
    </source>
</evidence>
<name>A0AAW1VAQ5_9CUCU</name>
<organism evidence="2 3">
    <name type="scientific">Henosepilachna vigintioctopunctata</name>
    <dbReference type="NCBI Taxonomy" id="420089"/>
    <lineage>
        <taxon>Eukaryota</taxon>
        <taxon>Metazoa</taxon>
        <taxon>Ecdysozoa</taxon>
        <taxon>Arthropoda</taxon>
        <taxon>Hexapoda</taxon>
        <taxon>Insecta</taxon>
        <taxon>Pterygota</taxon>
        <taxon>Neoptera</taxon>
        <taxon>Endopterygota</taxon>
        <taxon>Coleoptera</taxon>
        <taxon>Polyphaga</taxon>
        <taxon>Cucujiformia</taxon>
        <taxon>Coccinelloidea</taxon>
        <taxon>Coccinellidae</taxon>
        <taxon>Epilachninae</taxon>
        <taxon>Epilachnini</taxon>
        <taxon>Henosepilachna</taxon>
    </lineage>
</organism>
<feature type="compositionally biased region" description="Basic residues" evidence="1">
    <location>
        <begin position="20"/>
        <end position="29"/>
    </location>
</feature>
<feature type="compositionally biased region" description="Basic and acidic residues" evidence="1">
    <location>
        <begin position="53"/>
        <end position="65"/>
    </location>
</feature>
<comment type="caution">
    <text evidence="2">The sequence shown here is derived from an EMBL/GenBank/DDBJ whole genome shotgun (WGS) entry which is preliminary data.</text>
</comment>
<evidence type="ECO:0000313" key="3">
    <source>
        <dbReference type="Proteomes" id="UP001431783"/>
    </source>
</evidence>
<accession>A0AAW1VAQ5</accession>
<feature type="region of interest" description="Disordered" evidence="1">
    <location>
        <begin position="20"/>
        <end position="65"/>
    </location>
</feature>